<accession>A0A183U2K3</accession>
<dbReference type="PANTHER" id="PTHR12205">
    <property type="entry name" value="CENTROMERE/KINETOCHORE PROTEIN ZW10"/>
    <property type="match status" value="1"/>
</dbReference>
<dbReference type="PANTHER" id="PTHR12205:SF0">
    <property type="entry name" value="CENTROMERE_KINETOCHORE PROTEIN ZW10 HOMOLOG"/>
    <property type="match status" value="1"/>
</dbReference>
<evidence type="ECO:0000313" key="4">
    <source>
        <dbReference type="Proteomes" id="UP000050794"/>
    </source>
</evidence>
<dbReference type="Pfam" id="PF20665">
    <property type="entry name" value="Zw10_middle"/>
    <property type="match status" value="1"/>
</dbReference>
<protein>
    <submittedName>
        <fullName evidence="5">Ras-GAP domain-containing protein</fullName>
    </submittedName>
</protein>
<proteinExistence type="predicted"/>
<dbReference type="InterPro" id="IPR048343">
    <property type="entry name" value="ZW10_C"/>
</dbReference>
<dbReference type="Proteomes" id="UP000050794">
    <property type="component" value="Unassembled WGS sequence"/>
</dbReference>
<dbReference type="Pfam" id="PF20666">
    <property type="entry name" value="ZW10_C"/>
    <property type="match status" value="1"/>
</dbReference>
<dbReference type="AlphaFoldDB" id="A0A183U2K3"/>
<sequence length="281" mass="31311">MFVSRTLEKFFGCLAEDMQGLVVDDTPLIGMIGKKIAGELVDMIVKECLSVAVPYSAEEKPEFEKLLATAENFRNYLVSLGLFTSETITFKKFADSYDTVFINRRCTAFIVKARSLINAPLMPLLEVGSDEREKCEATETFMKAKLFVGRSATSKQCSSLMQLMRCKVSESCVKLFKLVEDCLKEAADSDSDVAAGRLFQTALNMVQLFVLVAPRQHEAQLSSVPLIAGKLFFSGPPYGMSFMESLPGLRKLAATLMESQLTQCRRQLRTILADDQSSFFF</sequence>
<name>A0A183U2K3_TOXCA</name>
<dbReference type="GO" id="GO:1990423">
    <property type="term" value="C:RZZ complex"/>
    <property type="evidence" value="ECO:0007669"/>
    <property type="project" value="TreeGrafter"/>
</dbReference>
<dbReference type="GO" id="GO:0007094">
    <property type="term" value="P:mitotic spindle assembly checkpoint signaling"/>
    <property type="evidence" value="ECO:0007669"/>
    <property type="project" value="TreeGrafter"/>
</dbReference>
<dbReference type="WBParaSite" id="TCNE_0000272301-mRNA-1">
    <property type="protein sequence ID" value="TCNE_0000272301-mRNA-1"/>
    <property type="gene ID" value="TCNE_0000272301"/>
</dbReference>
<evidence type="ECO:0000313" key="3">
    <source>
        <dbReference type="EMBL" id="VDM28440.1"/>
    </source>
</evidence>
<evidence type="ECO:0000313" key="5">
    <source>
        <dbReference type="WBParaSite" id="TCNE_0000272301-mRNA-1"/>
    </source>
</evidence>
<organism evidence="4 5">
    <name type="scientific">Toxocara canis</name>
    <name type="common">Canine roundworm</name>
    <dbReference type="NCBI Taxonomy" id="6265"/>
    <lineage>
        <taxon>Eukaryota</taxon>
        <taxon>Metazoa</taxon>
        <taxon>Ecdysozoa</taxon>
        <taxon>Nematoda</taxon>
        <taxon>Chromadorea</taxon>
        <taxon>Rhabditida</taxon>
        <taxon>Spirurina</taxon>
        <taxon>Ascaridomorpha</taxon>
        <taxon>Ascaridoidea</taxon>
        <taxon>Toxocaridae</taxon>
        <taxon>Toxocara</taxon>
    </lineage>
</organism>
<keyword evidence="4" id="KW-1185">Reference proteome</keyword>
<evidence type="ECO:0000259" key="1">
    <source>
        <dbReference type="Pfam" id="PF20665"/>
    </source>
</evidence>
<gene>
    <name evidence="3" type="ORF">TCNE_LOCUS2723</name>
</gene>
<feature type="domain" description="Centromere/kinetochore protein zw10 C-terminal" evidence="2">
    <location>
        <begin position="163"/>
        <end position="228"/>
    </location>
</feature>
<evidence type="ECO:0000259" key="2">
    <source>
        <dbReference type="Pfam" id="PF20666"/>
    </source>
</evidence>
<reference evidence="5" key="1">
    <citation type="submission" date="2016-06" db="UniProtKB">
        <authorList>
            <consortium name="WormBaseParasite"/>
        </authorList>
    </citation>
    <scope>IDENTIFICATION</scope>
</reference>
<dbReference type="EMBL" id="UYWY01002945">
    <property type="protein sequence ID" value="VDM28440.1"/>
    <property type="molecule type" value="Genomic_DNA"/>
</dbReference>
<reference evidence="3 4" key="2">
    <citation type="submission" date="2018-11" db="EMBL/GenBank/DDBJ databases">
        <authorList>
            <consortium name="Pathogen Informatics"/>
        </authorList>
    </citation>
    <scope>NUCLEOTIDE SEQUENCE [LARGE SCALE GENOMIC DNA]</scope>
</reference>
<dbReference type="GO" id="GO:0006888">
    <property type="term" value="P:endoplasmic reticulum to Golgi vesicle-mediated transport"/>
    <property type="evidence" value="ECO:0007669"/>
    <property type="project" value="TreeGrafter"/>
</dbReference>
<feature type="domain" description="Centromere/kinetochore protein zw10 middle" evidence="1">
    <location>
        <begin position="22"/>
        <end position="117"/>
    </location>
</feature>
<dbReference type="GO" id="GO:0005737">
    <property type="term" value="C:cytoplasm"/>
    <property type="evidence" value="ECO:0007669"/>
    <property type="project" value="GOC"/>
</dbReference>
<dbReference type="InterPro" id="IPR048344">
    <property type="entry name" value="Zw10_middle"/>
</dbReference>